<dbReference type="KEGG" id="svi:Svir_23910"/>
<dbReference type="HOGENOM" id="CLU_027562_17_5_11"/>
<dbReference type="SUPFAM" id="SSF56349">
    <property type="entry name" value="DNA breaking-rejoining enzymes"/>
    <property type="match status" value="1"/>
</dbReference>
<evidence type="ECO:0000256" key="3">
    <source>
        <dbReference type="ARBA" id="ARBA00023125"/>
    </source>
</evidence>
<dbReference type="Proteomes" id="UP000000841">
    <property type="component" value="Chromosome"/>
</dbReference>
<comment type="similarity">
    <text evidence="1">Belongs to the 'phage' integrase family.</text>
</comment>
<evidence type="ECO:0000259" key="7">
    <source>
        <dbReference type="PROSITE" id="PS51900"/>
    </source>
</evidence>
<sequence length="402" mass="44859">MARVWIYDRTKKAKYREAVKKAKSLGRRPPARWEVMYYDQTGKLRSEVAATKARAEQRRTELEAALSTDTYVDPTTAKVSFAEVADKWLESRHDLRPSTWWKYRGLLDTHVNVRWGDVQLRAIRSEDIAAWLGSLLKSRTEGGSGLGPSQARHAFRVLSMVLDWCVPAKLLRNPAEGVKLPVRPETEHVYLSFEQVERLANAAGDLRTKYGRPTASASVNRALILLLAYTGLRWGEAAALRVGRVDLVKRRIRVVSTFYELNGVQHEGPPKSGKHRTVAIPPSLVPELKQVIGGRGDHELVFTTARGASLRANNWRVREFNPAVKLAKLDGLGLTPHKLRHTAASLAIAAGADVKVLQHMLGHADAAMTLNIYGHLFPDRLDEVADTLDVRRREVLGKPSAS</sequence>
<accession>C7MYH0</accession>
<reference evidence="8 9" key="1">
    <citation type="journal article" date="2009" name="Stand. Genomic Sci.">
        <title>Complete genome sequence of Saccharomonospora viridis type strain (P101).</title>
        <authorList>
            <person name="Pati A."/>
            <person name="Sikorski J."/>
            <person name="Nolan M."/>
            <person name="Lapidus A."/>
            <person name="Copeland A."/>
            <person name="Glavina Del Rio T."/>
            <person name="Lucas S."/>
            <person name="Chen F."/>
            <person name="Tice H."/>
            <person name="Pitluck S."/>
            <person name="Cheng J.F."/>
            <person name="Chertkov O."/>
            <person name="Brettin T."/>
            <person name="Han C."/>
            <person name="Detter J.C."/>
            <person name="Kuske C."/>
            <person name="Bruce D."/>
            <person name="Goodwin L."/>
            <person name="Chain P."/>
            <person name="D'haeseleer P."/>
            <person name="Chen A."/>
            <person name="Palaniappan K."/>
            <person name="Ivanova N."/>
            <person name="Mavromatis K."/>
            <person name="Mikhailova N."/>
            <person name="Rohde M."/>
            <person name="Tindall B.J."/>
            <person name="Goker M."/>
            <person name="Bristow J."/>
            <person name="Eisen J.A."/>
            <person name="Markowitz V."/>
            <person name="Hugenholtz P."/>
            <person name="Kyrpides N.C."/>
            <person name="Klenk H.P."/>
        </authorList>
    </citation>
    <scope>NUCLEOTIDE SEQUENCE [LARGE SCALE GENOMIC DNA]</scope>
    <source>
        <strain evidence="9">ATCC 15386 / DSM 43017 / JCM 3036 / NBRC 12207 / P101</strain>
    </source>
</reference>
<keyword evidence="9" id="KW-1185">Reference proteome</keyword>
<evidence type="ECO:0000256" key="4">
    <source>
        <dbReference type="ARBA" id="ARBA00023172"/>
    </source>
</evidence>
<dbReference type="Gene3D" id="1.10.150.130">
    <property type="match status" value="1"/>
</dbReference>
<dbReference type="PANTHER" id="PTHR30349:SF64">
    <property type="entry name" value="PROPHAGE INTEGRASE INTD-RELATED"/>
    <property type="match status" value="1"/>
</dbReference>
<keyword evidence="3 5" id="KW-0238">DNA-binding</keyword>
<dbReference type="RefSeq" id="WP_015786701.1">
    <property type="nucleotide sequence ID" value="NC_013159.1"/>
</dbReference>
<evidence type="ECO:0000259" key="6">
    <source>
        <dbReference type="PROSITE" id="PS51898"/>
    </source>
</evidence>
<proteinExistence type="inferred from homology"/>
<evidence type="ECO:0000313" key="8">
    <source>
        <dbReference type="EMBL" id="ACU97389.1"/>
    </source>
</evidence>
<dbReference type="GO" id="GO:0003677">
    <property type="term" value="F:DNA binding"/>
    <property type="evidence" value="ECO:0007669"/>
    <property type="project" value="UniProtKB-UniRule"/>
</dbReference>
<evidence type="ECO:0000256" key="1">
    <source>
        <dbReference type="ARBA" id="ARBA00008857"/>
    </source>
</evidence>
<evidence type="ECO:0000313" key="9">
    <source>
        <dbReference type="Proteomes" id="UP000000841"/>
    </source>
</evidence>
<dbReference type="PANTHER" id="PTHR30349">
    <property type="entry name" value="PHAGE INTEGRASE-RELATED"/>
    <property type="match status" value="1"/>
</dbReference>
<dbReference type="CDD" id="cd01189">
    <property type="entry name" value="INT_ICEBs1_C_like"/>
    <property type="match status" value="1"/>
</dbReference>
<name>C7MYH0_SACVD</name>
<dbReference type="InterPro" id="IPR011010">
    <property type="entry name" value="DNA_brk_join_enz"/>
</dbReference>
<keyword evidence="2" id="KW-0229">DNA integration</keyword>
<dbReference type="InterPro" id="IPR002104">
    <property type="entry name" value="Integrase_catalytic"/>
</dbReference>
<gene>
    <name evidence="8" type="ordered locus">Svir_23910</name>
</gene>
<dbReference type="InterPro" id="IPR010998">
    <property type="entry name" value="Integrase_recombinase_N"/>
</dbReference>
<dbReference type="InterPro" id="IPR004107">
    <property type="entry name" value="Integrase_SAM-like_N"/>
</dbReference>
<evidence type="ECO:0000256" key="5">
    <source>
        <dbReference type="PROSITE-ProRule" id="PRU01248"/>
    </source>
</evidence>
<dbReference type="InterPro" id="IPR050090">
    <property type="entry name" value="Tyrosine_recombinase_XerCD"/>
</dbReference>
<dbReference type="STRING" id="471857.Svir_23910"/>
<dbReference type="Pfam" id="PF00589">
    <property type="entry name" value="Phage_integrase"/>
    <property type="match status" value="1"/>
</dbReference>
<dbReference type="Gene3D" id="1.10.443.10">
    <property type="entry name" value="Intergrase catalytic core"/>
    <property type="match status" value="1"/>
</dbReference>
<dbReference type="eggNOG" id="COG0582">
    <property type="taxonomic scope" value="Bacteria"/>
</dbReference>
<organism evidence="8 9">
    <name type="scientific">Saccharomonospora viridis (strain ATCC 15386 / DSM 43017 / JCM 3036 / CCUG 5913 / NBRC 12207 / NCIMB 9602 / P101)</name>
    <name type="common">Thermoactinomyces viridis</name>
    <dbReference type="NCBI Taxonomy" id="471857"/>
    <lineage>
        <taxon>Bacteria</taxon>
        <taxon>Bacillati</taxon>
        <taxon>Actinomycetota</taxon>
        <taxon>Actinomycetes</taxon>
        <taxon>Pseudonocardiales</taxon>
        <taxon>Pseudonocardiaceae</taxon>
        <taxon>Saccharomonospora</taxon>
    </lineage>
</organism>
<dbReference type="EMBL" id="CP001683">
    <property type="protein sequence ID" value="ACU97389.1"/>
    <property type="molecule type" value="Genomic_DNA"/>
</dbReference>
<dbReference type="PROSITE" id="PS51900">
    <property type="entry name" value="CB"/>
    <property type="match status" value="1"/>
</dbReference>
<dbReference type="InterPro" id="IPR013762">
    <property type="entry name" value="Integrase-like_cat_sf"/>
</dbReference>
<dbReference type="AlphaFoldDB" id="C7MYH0"/>
<keyword evidence="4" id="KW-0233">DNA recombination</keyword>
<dbReference type="PROSITE" id="PS51898">
    <property type="entry name" value="TYR_RECOMBINASE"/>
    <property type="match status" value="1"/>
</dbReference>
<evidence type="ECO:0000256" key="2">
    <source>
        <dbReference type="ARBA" id="ARBA00022908"/>
    </source>
</evidence>
<dbReference type="GO" id="GO:0006310">
    <property type="term" value="P:DNA recombination"/>
    <property type="evidence" value="ECO:0007669"/>
    <property type="project" value="UniProtKB-KW"/>
</dbReference>
<dbReference type="Pfam" id="PF14659">
    <property type="entry name" value="Phage_int_SAM_3"/>
    <property type="match status" value="1"/>
</dbReference>
<feature type="domain" description="Tyr recombinase" evidence="6">
    <location>
        <begin position="186"/>
        <end position="386"/>
    </location>
</feature>
<protein>
    <submittedName>
        <fullName evidence="8">Site-specific recombinase XerD</fullName>
    </submittedName>
</protein>
<dbReference type="GO" id="GO:0015074">
    <property type="term" value="P:DNA integration"/>
    <property type="evidence" value="ECO:0007669"/>
    <property type="project" value="UniProtKB-KW"/>
</dbReference>
<dbReference type="InterPro" id="IPR044068">
    <property type="entry name" value="CB"/>
</dbReference>
<feature type="domain" description="Core-binding (CB)" evidence="7">
    <location>
        <begin position="79"/>
        <end position="166"/>
    </location>
</feature>